<dbReference type="FunFam" id="3.30.710.10:FF:000031">
    <property type="entry name" value="BTB/POZ domain-containing protein KCTD16"/>
    <property type="match status" value="1"/>
</dbReference>
<dbReference type="Ensembl" id="ENSZALT00000000415.1">
    <property type="protein sequence ID" value="ENSZALP00000000258.1"/>
    <property type="gene ID" value="ENSZALG00000000300.1"/>
</dbReference>
<keyword evidence="4" id="KW-0472">Membrane</keyword>
<evidence type="ECO:0000259" key="11">
    <source>
        <dbReference type="SMART" id="SM00225"/>
    </source>
</evidence>
<dbReference type="PANTHER" id="PTHR14499">
    <property type="entry name" value="POTASSIUM CHANNEL TETRAMERIZATION DOMAIN-CONTAINING"/>
    <property type="match status" value="1"/>
</dbReference>
<evidence type="ECO:0000256" key="1">
    <source>
        <dbReference type="ARBA" id="ARBA00022475"/>
    </source>
</evidence>
<comment type="subcellular location">
    <subcellularLocation>
        <location evidence="7">Postsynaptic cell membrane</location>
    </subcellularLocation>
    <subcellularLocation>
        <location evidence="8">Presynaptic cell membrane</location>
    </subcellularLocation>
</comment>
<feature type="domain" description="BTB" evidence="11">
    <location>
        <begin position="223"/>
        <end position="331"/>
    </location>
</feature>
<feature type="compositionally biased region" description="Basic and acidic residues" evidence="10">
    <location>
        <begin position="487"/>
        <end position="503"/>
    </location>
</feature>
<dbReference type="GO" id="GO:0051260">
    <property type="term" value="P:protein homooligomerization"/>
    <property type="evidence" value="ECO:0007669"/>
    <property type="project" value="InterPro"/>
</dbReference>
<dbReference type="PANTHER" id="PTHR14499:SF68">
    <property type="entry name" value="BTB_POZ DOMAIN-CONTAINING PROTEIN KCTD8"/>
    <property type="match status" value="1"/>
</dbReference>
<dbReference type="GO" id="GO:0042734">
    <property type="term" value="C:presynaptic membrane"/>
    <property type="evidence" value="ECO:0007669"/>
    <property type="project" value="UniProtKB-SubCell"/>
</dbReference>
<evidence type="ECO:0000313" key="13">
    <source>
        <dbReference type="Proteomes" id="UP000694413"/>
    </source>
</evidence>
<dbReference type="SUPFAM" id="SSF54695">
    <property type="entry name" value="POZ domain"/>
    <property type="match status" value="1"/>
</dbReference>
<evidence type="ECO:0000256" key="7">
    <source>
        <dbReference type="ARBA" id="ARBA00034100"/>
    </source>
</evidence>
<dbReference type="Pfam" id="PF23110">
    <property type="entry name" value="H1_KCTD8_12_16"/>
    <property type="match status" value="1"/>
</dbReference>
<dbReference type="GO" id="GO:0008277">
    <property type="term" value="P:regulation of G protein-coupled receptor signaling pathway"/>
    <property type="evidence" value="ECO:0007669"/>
    <property type="project" value="TreeGrafter"/>
</dbReference>
<dbReference type="InterPro" id="IPR003131">
    <property type="entry name" value="T1-type_BTB"/>
</dbReference>
<evidence type="ECO:0000256" key="3">
    <source>
        <dbReference type="ARBA" id="ARBA00023018"/>
    </source>
</evidence>
<dbReference type="Gene3D" id="3.30.710.10">
    <property type="entry name" value="Potassium Channel Kv1.1, Chain A"/>
    <property type="match status" value="1"/>
</dbReference>
<dbReference type="InterPro" id="IPR057093">
    <property type="entry name" value="H1_KCTD8_12_16"/>
</dbReference>
<reference evidence="12" key="2">
    <citation type="submission" date="2025-09" db="UniProtKB">
        <authorList>
            <consortium name="Ensembl"/>
        </authorList>
    </citation>
    <scope>IDENTIFICATION</scope>
</reference>
<feature type="compositionally biased region" description="Low complexity" evidence="10">
    <location>
        <begin position="86"/>
        <end position="98"/>
    </location>
</feature>
<feature type="region of interest" description="Disordered" evidence="10">
    <location>
        <begin position="1"/>
        <end position="110"/>
    </location>
</feature>
<organism evidence="12 13">
    <name type="scientific">Zonotrichia albicollis</name>
    <name type="common">White-throated sparrow</name>
    <name type="synonym">Fringilla albicollis</name>
    <dbReference type="NCBI Taxonomy" id="44394"/>
    <lineage>
        <taxon>Eukaryota</taxon>
        <taxon>Metazoa</taxon>
        <taxon>Chordata</taxon>
        <taxon>Craniata</taxon>
        <taxon>Vertebrata</taxon>
        <taxon>Euteleostomi</taxon>
        <taxon>Archelosauria</taxon>
        <taxon>Archosauria</taxon>
        <taxon>Dinosauria</taxon>
        <taxon>Saurischia</taxon>
        <taxon>Theropoda</taxon>
        <taxon>Coelurosauria</taxon>
        <taxon>Aves</taxon>
        <taxon>Neognathae</taxon>
        <taxon>Neoaves</taxon>
        <taxon>Telluraves</taxon>
        <taxon>Australaves</taxon>
        <taxon>Passeriformes</taxon>
        <taxon>Passerellidae</taxon>
        <taxon>Zonotrichia</taxon>
    </lineage>
</organism>
<reference evidence="12" key="1">
    <citation type="submission" date="2025-08" db="UniProtKB">
        <authorList>
            <consortium name="Ensembl"/>
        </authorList>
    </citation>
    <scope>IDENTIFICATION</scope>
</reference>
<dbReference type="CDD" id="cd22218">
    <property type="entry name" value="H1_KCTD8"/>
    <property type="match status" value="1"/>
</dbReference>
<dbReference type="Pfam" id="PF02214">
    <property type="entry name" value="BTB_2"/>
    <property type="match status" value="1"/>
</dbReference>
<name>A0A8D2Q9V0_ZONAL</name>
<feature type="region of interest" description="Disordered" evidence="10">
    <location>
        <begin position="126"/>
        <end position="169"/>
    </location>
</feature>
<keyword evidence="1" id="KW-1003">Cell membrane</keyword>
<dbReference type="Proteomes" id="UP000694413">
    <property type="component" value="Unassembled WGS sequence"/>
</dbReference>
<evidence type="ECO:0000256" key="2">
    <source>
        <dbReference type="ARBA" id="ARBA00022553"/>
    </source>
</evidence>
<feature type="region of interest" description="Disordered" evidence="10">
    <location>
        <begin position="482"/>
        <end position="559"/>
    </location>
</feature>
<protein>
    <submittedName>
        <fullName evidence="12">Potassium channel tetramerization domain containing 8</fullName>
    </submittedName>
</protein>
<keyword evidence="6" id="KW-0966">Cell projection</keyword>
<evidence type="ECO:0000256" key="4">
    <source>
        <dbReference type="ARBA" id="ARBA00023136"/>
    </source>
</evidence>
<evidence type="ECO:0000256" key="8">
    <source>
        <dbReference type="ARBA" id="ARBA00034111"/>
    </source>
</evidence>
<proteinExistence type="predicted"/>
<dbReference type="InterPro" id="IPR000210">
    <property type="entry name" value="BTB/POZ_dom"/>
</dbReference>
<feature type="compositionally biased region" description="Polar residues" evidence="10">
    <location>
        <begin position="504"/>
        <end position="545"/>
    </location>
</feature>
<dbReference type="AlphaFoldDB" id="A0A8D2Q9V0"/>
<keyword evidence="13" id="KW-1185">Reference proteome</keyword>
<dbReference type="InterPro" id="IPR011333">
    <property type="entry name" value="SKP1/BTB/POZ_sf"/>
</dbReference>
<evidence type="ECO:0000256" key="10">
    <source>
        <dbReference type="SAM" id="MobiDB-lite"/>
    </source>
</evidence>
<comment type="function">
    <text evidence="9">Auxiliary subunit of GABA-B receptors that determine the pharmacology and kinetics of the receptor response. Increases agonist potency and markedly alter the G-protein signaling of the receptors by accelerating onset and promoting desensitization.</text>
</comment>
<dbReference type="SMART" id="SM00225">
    <property type="entry name" value="BTB"/>
    <property type="match status" value="1"/>
</dbReference>
<accession>A0A8D2Q9V0</accession>
<feature type="region of interest" description="Disordered" evidence="10">
    <location>
        <begin position="331"/>
        <end position="354"/>
    </location>
</feature>
<dbReference type="GO" id="GO:0043235">
    <property type="term" value="C:receptor complex"/>
    <property type="evidence" value="ECO:0007669"/>
    <property type="project" value="TreeGrafter"/>
</dbReference>
<gene>
    <name evidence="12" type="primary">KCTD8</name>
</gene>
<dbReference type="GO" id="GO:0045211">
    <property type="term" value="C:postsynaptic membrane"/>
    <property type="evidence" value="ECO:0007669"/>
    <property type="project" value="UniProtKB-SubCell"/>
</dbReference>
<dbReference type="InterPro" id="IPR049904">
    <property type="entry name" value="H1_KCTD8"/>
</dbReference>
<dbReference type="CDD" id="cd18396">
    <property type="entry name" value="BTB_POZ_KCTD8"/>
    <property type="match status" value="1"/>
</dbReference>
<evidence type="ECO:0000256" key="6">
    <source>
        <dbReference type="ARBA" id="ARBA00023273"/>
    </source>
</evidence>
<sequence length="630" mass="69724">MHPAGCYSWKDDHHSSTASADRSDNERQAEAFGGGWEIFKGGKRINFKPKAASRSEGRSPLWASLFPGPSPAARQRLAKWQPAPGPLGAEPSAAAGPAPRRPEQPAPGRAVPCRAVPCQCPAGAVPPPGPGPAPRPRRSSGSVQALPGAPGGGGRRRKGGGGGREVWVEGRGGKEGWREAGFFRRETLLRGRPLAAMALKEAGGSILPISDMVSGPSGSPFPEVVELNVGGQVYVTRHSTLLSVPDSTLATMFSPCRGGPAAARQLPRDSRARFFIDRDGFLFRYVLDYLRDKQLALPEHFPEKERLLREAEYFQLGDLVKLLSPKVTKQSSLNDEGCQSDLEDSNSQGSSDRLQRAALDKRSGFLTVGYRGSYTTVRDNQADAKFRRVARIMVCGRIALAKEVFGETLNESRDPDRPPEKYTSRFYLKFTYLEQAFDRLSEAGFHMVACNSTGTAAFINQYRDDKIWSSYTEYIFFRPPQRTVSPKQDHDERKHDKVLDKGSESGTSCNELSTSSCDSHSEASTPQENATSTQPSTAHQPNTLTLDRPSKKAPVQWMPAPDKRRNSELFQTLISKSRETNLSKKKVCEKLSVEEEMRKCIQDFKKIHIPDYFPERKRPWQSELLQKYGL</sequence>
<keyword evidence="2" id="KW-0597">Phosphoprotein</keyword>
<feature type="compositionally biased region" description="Basic and acidic residues" evidence="10">
    <location>
        <begin position="9"/>
        <end position="29"/>
    </location>
</feature>
<keyword evidence="5" id="KW-0628">Postsynaptic cell membrane</keyword>
<evidence type="ECO:0000256" key="5">
    <source>
        <dbReference type="ARBA" id="ARBA00023257"/>
    </source>
</evidence>
<evidence type="ECO:0000313" key="12">
    <source>
        <dbReference type="Ensembl" id="ENSZALP00000000258.1"/>
    </source>
</evidence>
<evidence type="ECO:0000256" key="9">
    <source>
        <dbReference type="ARBA" id="ARBA00057758"/>
    </source>
</evidence>
<keyword evidence="3" id="KW-0770">Synapse</keyword>